<gene>
    <name evidence="5" type="ORF">ERJ70_16745</name>
</gene>
<keyword evidence="3" id="KW-0812">Transmembrane</keyword>
<dbReference type="PANTHER" id="PTHR12526">
    <property type="entry name" value="GLYCOSYLTRANSFERASE"/>
    <property type="match status" value="1"/>
</dbReference>
<reference evidence="5 6" key="1">
    <citation type="submission" date="2019-12" db="EMBL/GenBank/DDBJ databases">
        <title>The whole genome sequencing of a strain isolated from a Mars analog, Dalangtan Playa.</title>
        <authorList>
            <person name="Huang T."/>
        </authorList>
    </citation>
    <scope>NUCLEOTIDE SEQUENCE [LARGE SCALE GENOMIC DNA]</scope>
    <source>
        <strain evidence="5 6">DP4-553-S</strain>
    </source>
</reference>
<evidence type="ECO:0000313" key="6">
    <source>
        <dbReference type="Proteomes" id="UP000665043"/>
    </source>
</evidence>
<keyword evidence="6" id="KW-1185">Reference proteome</keyword>
<evidence type="ECO:0000256" key="1">
    <source>
        <dbReference type="ARBA" id="ARBA00022676"/>
    </source>
</evidence>
<keyword evidence="3" id="KW-1133">Transmembrane helix</keyword>
<accession>A0ABX7W0Q2</accession>
<dbReference type="RefSeq" id="WP_209365917.1">
    <property type="nucleotide sequence ID" value="NZ_CP046956.1"/>
</dbReference>
<dbReference type="EMBL" id="CP046956">
    <property type="protein sequence ID" value="QTN00782.1"/>
    <property type="molecule type" value="Genomic_DNA"/>
</dbReference>
<dbReference type="Proteomes" id="UP000665043">
    <property type="component" value="Chromosome"/>
</dbReference>
<proteinExistence type="predicted"/>
<sequence length="438" mass="50815">MNKKVCMFVWNHFTNDARVLRECTALSENGYKVDLICIHDPKDKDLPTYEERNANFSVYRVRRYPILLEFMQKIYRKCFQNKLFGLVLFLVWLFFMYLIPFITGIITVVGLLLLKTKLKVLWVRGGILLRMIAKGYGKDYSIYHSNDLNTLPQGYICAKLRIRKKRLIYDSHEVQTSRTGYDKKYFGNLEKFYIKRIDDMIVENHTRAKYNQDLYGFYPNVVHNYPFAQKDKHIKKAPLHSLLQLPPDEKILLYQGGIQAGRGLEKLIQAVPHFIEGTLVLIGDGRIKPSLEVLVEEMGLQEKVKFLPKVPLTDLPSYTKNAYIGFQVLNNTNFNHYSASSNKLFEYMMAGVPVVACSFPEIKKVVEGEGVGICVDSHDYLSIAAGVNELLENDTLHKEMAENTKTAKGKYNWNLEQMNFLTVYRNDYRNIKKDRHGS</sequence>
<evidence type="ECO:0000256" key="3">
    <source>
        <dbReference type="SAM" id="Phobius"/>
    </source>
</evidence>
<keyword evidence="1" id="KW-0328">Glycosyltransferase</keyword>
<protein>
    <submittedName>
        <fullName evidence="5">Glycosyltransferase</fullName>
    </submittedName>
</protein>
<evidence type="ECO:0000313" key="5">
    <source>
        <dbReference type="EMBL" id="QTN00782.1"/>
    </source>
</evidence>
<dbReference type="PANTHER" id="PTHR12526:SF629">
    <property type="entry name" value="TEICHURONIC ACID BIOSYNTHESIS GLYCOSYLTRANSFERASE TUAH-RELATED"/>
    <property type="match status" value="1"/>
</dbReference>
<keyword evidence="2" id="KW-0808">Transferase</keyword>
<dbReference type="Pfam" id="PF00534">
    <property type="entry name" value="Glycos_transf_1"/>
    <property type="match status" value="1"/>
</dbReference>
<evidence type="ECO:0000259" key="4">
    <source>
        <dbReference type="Pfam" id="PF00534"/>
    </source>
</evidence>
<evidence type="ECO:0000256" key="2">
    <source>
        <dbReference type="ARBA" id="ARBA00022679"/>
    </source>
</evidence>
<organism evidence="5 6">
    <name type="scientific">Sediminibacillus dalangtanensis</name>
    <dbReference type="NCBI Taxonomy" id="2729421"/>
    <lineage>
        <taxon>Bacteria</taxon>
        <taxon>Bacillati</taxon>
        <taxon>Bacillota</taxon>
        <taxon>Bacilli</taxon>
        <taxon>Bacillales</taxon>
        <taxon>Bacillaceae</taxon>
        <taxon>Sediminibacillus</taxon>
    </lineage>
</organism>
<dbReference type="Gene3D" id="3.40.50.2000">
    <property type="entry name" value="Glycogen Phosphorylase B"/>
    <property type="match status" value="2"/>
</dbReference>
<keyword evidence="3" id="KW-0472">Membrane</keyword>
<feature type="domain" description="Glycosyl transferase family 1" evidence="4">
    <location>
        <begin position="244"/>
        <end position="405"/>
    </location>
</feature>
<dbReference type="InterPro" id="IPR001296">
    <property type="entry name" value="Glyco_trans_1"/>
</dbReference>
<feature type="transmembrane region" description="Helical" evidence="3">
    <location>
        <begin position="83"/>
        <end position="114"/>
    </location>
</feature>
<name>A0ABX7W0Q2_9BACI</name>
<dbReference type="SUPFAM" id="SSF53756">
    <property type="entry name" value="UDP-Glycosyltransferase/glycogen phosphorylase"/>
    <property type="match status" value="1"/>
</dbReference>